<evidence type="ECO:0000256" key="3">
    <source>
        <dbReference type="PIRNR" id="PIRNR033490"/>
    </source>
</evidence>
<dbReference type="InterPro" id="IPR003477">
    <property type="entry name" value="PemK-like"/>
</dbReference>
<keyword evidence="3" id="KW-0378">Hydrolase</keyword>
<evidence type="ECO:0000256" key="2">
    <source>
        <dbReference type="ARBA" id="ARBA00022649"/>
    </source>
</evidence>
<comment type="function">
    <text evidence="3">Toxic component of a type II toxin-antitoxin (TA) system.</text>
</comment>
<comment type="similarity">
    <text evidence="1 3">Belongs to the PemK/MazF family.</text>
</comment>
<name>A0ABY3PKJ4_9CYAN</name>
<dbReference type="SUPFAM" id="SSF50118">
    <property type="entry name" value="Cell growth inhibitor/plasmid maintenance toxic component"/>
    <property type="match status" value="1"/>
</dbReference>
<organism evidence="4 5">
    <name type="scientific">Gloeobacter morelensis MG652769</name>
    <dbReference type="NCBI Taxonomy" id="2781736"/>
    <lineage>
        <taxon>Bacteria</taxon>
        <taxon>Bacillati</taxon>
        <taxon>Cyanobacteriota</taxon>
        <taxon>Cyanophyceae</taxon>
        <taxon>Gloeobacterales</taxon>
        <taxon>Gloeobacteraceae</taxon>
        <taxon>Gloeobacter</taxon>
        <taxon>Gloeobacter morelensis</taxon>
    </lineage>
</organism>
<dbReference type="PIRSF" id="PIRSF033490">
    <property type="entry name" value="MazF"/>
    <property type="match status" value="1"/>
</dbReference>
<dbReference type="PANTHER" id="PTHR33988">
    <property type="entry name" value="ENDORIBONUCLEASE MAZF-RELATED"/>
    <property type="match status" value="1"/>
</dbReference>
<gene>
    <name evidence="4" type="ORF">ISF26_20670</name>
</gene>
<keyword evidence="2" id="KW-1277">Toxin-antitoxin system</keyword>
<keyword evidence="3" id="KW-0540">Nuclease</keyword>
<sequence>MRRGAVYQARLDPTEGSEQAGTRPVIVVSRNAINTASPVILAVPCTTYRAGQRLYPSQVLLRAPAGGLEVDSLALGEQVRVLAKSRLLRLRGELPIEAMQSLERALMIALDLPIEPRSF</sequence>
<evidence type="ECO:0000313" key="5">
    <source>
        <dbReference type="Proteomes" id="UP001054846"/>
    </source>
</evidence>
<keyword evidence="3" id="KW-0255">Endonuclease</keyword>
<evidence type="ECO:0000313" key="4">
    <source>
        <dbReference type="EMBL" id="UFP94148.1"/>
    </source>
</evidence>
<dbReference type="Pfam" id="PF02452">
    <property type="entry name" value="PemK_toxin"/>
    <property type="match status" value="1"/>
</dbReference>
<keyword evidence="5" id="KW-1185">Reference proteome</keyword>
<dbReference type="RefSeq" id="WP_418886921.1">
    <property type="nucleotide sequence ID" value="NZ_CP063845.1"/>
</dbReference>
<evidence type="ECO:0000256" key="1">
    <source>
        <dbReference type="ARBA" id="ARBA00007521"/>
    </source>
</evidence>
<accession>A0ABY3PKJ4</accession>
<dbReference type="InterPro" id="IPR011067">
    <property type="entry name" value="Plasmid_toxin/cell-grow_inhib"/>
</dbReference>
<dbReference type="Gene3D" id="2.30.30.110">
    <property type="match status" value="1"/>
</dbReference>
<protein>
    <recommendedName>
        <fullName evidence="3">mRNA interferase</fullName>
        <ecNumber evidence="3">3.1.-.-</ecNumber>
    </recommendedName>
</protein>
<dbReference type="Proteomes" id="UP001054846">
    <property type="component" value="Chromosome"/>
</dbReference>
<proteinExistence type="inferred from homology"/>
<dbReference type="EC" id="3.1.-.-" evidence="3"/>
<reference evidence="4 5" key="1">
    <citation type="journal article" date="2021" name="Genome Biol. Evol.">
        <title>Complete Genome Sequencing of a Novel Gloeobacter Species from a Waterfall Cave in Mexico.</title>
        <authorList>
            <person name="Saw J.H."/>
            <person name="Cardona T."/>
            <person name="Montejano G."/>
        </authorList>
    </citation>
    <scope>NUCLEOTIDE SEQUENCE [LARGE SCALE GENOMIC DNA]</scope>
    <source>
        <strain evidence="4">MG652769</strain>
    </source>
</reference>
<dbReference type="EMBL" id="CP063845">
    <property type="protein sequence ID" value="UFP94148.1"/>
    <property type="molecule type" value="Genomic_DNA"/>
</dbReference>